<organism evidence="5">
    <name type="scientific">Anisakis simplex</name>
    <name type="common">Herring worm</name>
    <dbReference type="NCBI Taxonomy" id="6269"/>
    <lineage>
        <taxon>Eukaryota</taxon>
        <taxon>Metazoa</taxon>
        <taxon>Ecdysozoa</taxon>
        <taxon>Nematoda</taxon>
        <taxon>Chromadorea</taxon>
        <taxon>Rhabditida</taxon>
        <taxon>Spirurina</taxon>
        <taxon>Ascaridomorpha</taxon>
        <taxon>Ascaridoidea</taxon>
        <taxon>Anisakidae</taxon>
        <taxon>Anisakis</taxon>
        <taxon>Anisakis simplex complex</taxon>
    </lineage>
</organism>
<evidence type="ECO:0000256" key="1">
    <source>
        <dbReference type="SAM" id="MobiDB-lite"/>
    </source>
</evidence>
<evidence type="ECO:0000313" key="5">
    <source>
        <dbReference type="WBParaSite" id="ASIM_0000349201-mRNA-1"/>
    </source>
</evidence>
<protein>
    <submittedName>
        <fullName evidence="5">Monocarboxylate transporter</fullName>
    </submittedName>
</protein>
<dbReference type="Proteomes" id="UP000267096">
    <property type="component" value="Unassembled WGS sequence"/>
</dbReference>
<dbReference type="AlphaFoldDB" id="A0A0M3J7E6"/>
<dbReference type="EMBL" id="UYRR01005079">
    <property type="protein sequence ID" value="VDK21554.1"/>
    <property type="molecule type" value="Genomic_DNA"/>
</dbReference>
<feature type="compositionally biased region" description="Basic and acidic residues" evidence="1">
    <location>
        <begin position="45"/>
        <end position="59"/>
    </location>
</feature>
<keyword evidence="4" id="KW-1185">Reference proteome</keyword>
<keyword evidence="2" id="KW-0812">Transmembrane</keyword>
<evidence type="ECO:0000256" key="2">
    <source>
        <dbReference type="SAM" id="Phobius"/>
    </source>
</evidence>
<accession>A0A0M3J7E6</accession>
<keyword evidence="2" id="KW-1133">Transmembrane helix</keyword>
<dbReference type="WBParaSite" id="ASIM_0000349201-mRNA-1">
    <property type="protein sequence ID" value="ASIM_0000349201-mRNA-1"/>
    <property type="gene ID" value="ASIM_0000349201"/>
</dbReference>
<feature type="transmembrane region" description="Helical" evidence="2">
    <location>
        <begin position="12"/>
        <end position="33"/>
    </location>
</feature>
<reference evidence="5" key="1">
    <citation type="submission" date="2017-02" db="UniProtKB">
        <authorList>
            <consortium name="WormBaseParasite"/>
        </authorList>
    </citation>
    <scope>IDENTIFICATION</scope>
</reference>
<feature type="region of interest" description="Disordered" evidence="1">
    <location>
        <begin position="43"/>
        <end position="70"/>
    </location>
</feature>
<gene>
    <name evidence="3" type="ORF">ASIM_LOCUS3329</name>
</gene>
<evidence type="ECO:0000313" key="4">
    <source>
        <dbReference type="Proteomes" id="UP000267096"/>
    </source>
</evidence>
<name>A0A0M3J7E6_ANISI</name>
<sequence>MYEDFGWDGILILRIILSNAGQMACVATVYELYKKINANLAFSESKSDHKSKSEPELKPEPVSNEYCIQV</sequence>
<keyword evidence="2" id="KW-0472">Membrane</keyword>
<proteinExistence type="predicted"/>
<reference evidence="3 4" key="2">
    <citation type="submission" date="2018-11" db="EMBL/GenBank/DDBJ databases">
        <authorList>
            <consortium name="Pathogen Informatics"/>
        </authorList>
    </citation>
    <scope>NUCLEOTIDE SEQUENCE [LARGE SCALE GENOMIC DNA]</scope>
</reference>
<evidence type="ECO:0000313" key="3">
    <source>
        <dbReference type="EMBL" id="VDK21554.1"/>
    </source>
</evidence>